<dbReference type="SUPFAM" id="SSF56281">
    <property type="entry name" value="Metallo-hydrolase/oxidoreductase"/>
    <property type="match status" value="1"/>
</dbReference>
<dbReference type="Proteomes" id="UP000603434">
    <property type="component" value="Unassembled WGS sequence"/>
</dbReference>
<evidence type="ECO:0000313" key="3">
    <source>
        <dbReference type="Proteomes" id="UP000603434"/>
    </source>
</evidence>
<protein>
    <submittedName>
        <fullName evidence="2">MBL fold metallo-hydrolase</fullName>
    </submittedName>
</protein>
<evidence type="ECO:0000313" key="2">
    <source>
        <dbReference type="EMBL" id="MBC8360880.1"/>
    </source>
</evidence>
<dbReference type="InterPro" id="IPR001279">
    <property type="entry name" value="Metallo-B-lactamas"/>
</dbReference>
<dbReference type="InterPro" id="IPR052926">
    <property type="entry name" value="Metallo-beta-lactamase_dom"/>
</dbReference>
<dbReference type="EMBL" id="JACNJH010000112">
    <property type="protein sequence ID" value="MBC8360880.1"/>
    <property type="molecule type" value="Genomic_DNA"/>
</dbReference>
<comment type="caution">
    <text evidence="2">The sequence shown here is derived from an EMBL/GenBank/DDBJ whole genome shotgun (WGS) entry which is preliminary data.</text>
</comment>
<accession>A0A8J6NRG6</accession>
<evidence type="ECO:0000259" key="1">
    <source>
        <dbReference type="Pfam" id="PF00753"/>
    </source>
</evidence>
<dbReference type="PANTHER" id="PTHR13754:SF18">
    <property type="entry name" value="7,8-DIHYDROPTERIN-6-METHYL-4-(BETA-D-RIBOFURANOSYL)-AMINOBENZENE-5'-PHOSPHATE SYNTHASE"/>
    <property type="match status" value="1"/>
</dbReference>
<organism evidence="2 3">
    <name type="scientific">Candidatus Desulfatibia profunda</name>
    <dbReference type="NCBI Taxonomy" id="2841695"/>
    <lineage>
        <taxon>Bacteria</taxon>
        <taxon>Pseudomonadati</taxon>
        <taxon>Thermodesulfobacteriota</taxon>
        <taxon>Desulfobacteria</taxon>
        <taxon>Desulfobacterales</taxon>
        <taxon>Desulfobacterales incertae sedis</taxon>
        <taxon>Candidatus Desulfatibia</taxon>
    </lineage>
</organism>
<reference evidence="2 3" key="1">
    <citation type="submission" date="2020-08" db="EMBL/GenBank/DDBJ databases">
        <title>Bridging the membrane lipid divide: bacteria of the FCB group superphylum have the potential to synthesize archaeal ether lipids.</title>
        <authorList>
            <person name="Villanueva L."/>
            <person name="Von Meijenfeldt F.A.B."/>
            <person name="Westbye A.B."/>
            <person name="Yadav S."/>
            <person name="Hopmans E.C."/>
            <person name="Dutilh B.E."/>
            <person name="Sinninghe Damste J.S."/>
        </authorList>
    </citation>
    <scope>NUCLEOTIDE SEQUENCE [LARGE SCALE GENOMIC DNA]</scope>
    <source>
        <strain evidence="2">NIOZ-UU30</strain>
    </source>
</reference>
<dbReference type="CDD" id="cd07713">
    <property type="entry name" value="DHPS-like_MBL-fold"/>
    <property type="match status" value="1"/>
</dbReference>
<dbReference type="Gene3D" id="3.60.15.10">
    <property type="entry name" value="Ribonuclease Z/Hydroxyacylglutathione hydrolase-like"/>
    <property type="match status" value="1"/>
</dbReference>
<gene>
    <name evidence="2" type="ORF">H8E23_05745</name>
</gene>
<dbReference type="GO" id="GO:0016740">
    <property type="term" value="F:transferase activity"/>
    <property type="evidence" value="ECO:0007669"/>
    <property type="project" value="TreeGrafter"/>
</dbReference>
<feature type="domain" description="Metallo-beta-lactamase" evidence="1">
    <location>
        <begin position="60"/>
        <end position="146"/>
    </location>
</feature>
<name>A0A8J6NRG6_9BACT</name>
<dbReference type="PANTHER" id="PTHR13754">
    <property type="entry name" value="METALLO-BETA-LACTAMASE SUPERFAMILY PROTEIN"/>
    <property type="match status" value="1"/>
</dbReference>
<dbReference type="InterPro" id="IPR041712">
    <property type="entry name" value="DHPS-like_MBL-fold"/>
</dbReference>
<dbReference type="AlphaFoldDB" id="A0A8J6NRG6"/>
<dbReference type="Pfam" id="PF00753">
    <property type="entry name" value="Lactamase_B"/>
    <property type="match status" value="1"/>
</dbReference>
<proteinExistence type="predicted"/>
<sequence>MNNLPVSLKTVDHVEITTLIDNYVDLLLPPSDIVTRPPIIKAGKILADTLLAEHGLSLLVTVYQGETKHTILFDTGYTKVGVLHNIEQLGIDLEAIEAIVLSHGHMDHTGSLYAILDQLPGPIPLVVHPGAFHHPRFTRGPDGSLRQWPQTLIRDDLERTNAKIIESKTPILIANNLVMATGEVERTTGFEKGFPNALMEKNGETVPDPIADDQSIVMNLSGKGLVVISGCAHAGIVNTVEFARKTTGEQKVHAVLGGFHLTGPFFEKIHDETIQELKKINPEIVMPMHCTGWKAIHRFAQEFTSSFILSSVGSKLTLAA</sequence>
<dbReference type="InterPro" id="IPR036866">
    <property type="entry name" value="RibonucZ/Hydroxyglut_hydro"/>
</dbReference>